<comment type="caution">
    <text evidence="1">The sequence shown here is derived from an EMBL/GenBank/DDBJ whole genome shotgun (WGS) entry which is preliminary data.</text>
</comment>
<name>A0ABP8IGZ3_9GAMM</name>
<organism evidence="1 2">
    <name type="scientific">Kangiella marina</name>
    <dbReference type="NCBI Taxonomy" id="1079178"/>
    <lineage>
        <taxon>Bacteria</taxon>
        <taxon>Pseudomonadati</taxon>
        <taxon>Pseudomonadota</taxon>
        <taxon>Gammaproteobacteria</taxon>
        <taxon>Kangiellales</taxon>
        <taxon>Kangiellaceae</taxon>
        <taxon>Kangiella</taxon>
    </lineage>
</organism>
<accession>A0ABP8IGZ3</accession>
<dbReference type="EMBL" id="BAABFV010000001">
    <property type="protein sequence ID" value="GAA4358627.1"/>
    <property type="molecule type" value="Genomic_DNA"/>
</dbReference>
<dbReference type="Proteomes" id="UP001501011">
    <property type="component" value="Unassembled WGS sequence"/>
</dbReference>
<evidence type="ECO:0000313" key="1">
    <source>
        <dbReference type="EMBL" id="GAA4358627.1"/>
    </source>
</evidence>
<keyword evidence="2" id="KW-1185">Reference proteome</keyword>
<proteinExistence type="predicted"/>
<protein>
    <submittedName>
        <fullName evidence="1">Uncharacterized protein</fullName>
    </submittedName>
</protein>
<reference evidence="2" key="1">
    <citation type="journal article" date="2019" name="Int. J. Syst. Evol. Microbiol.">
        <title>The Global Catalogue of Microorganisms (GCM) 10K type strain sequencing project: providing services to taxonomists for standard genome sequencing and annotation.</title>
        <authorList>
            <consortium name="The Broad Institute Genomics Platform"/>
            <consortium name="The Broad Institute Genome Sequencing Center for Infectious Disease"/>
            <person name="Wu L."/>
            <person name="Ma J."/>
        </authorList>
    </citation>
    <scope>NUCLEOTIDE SEQUENCE [LARGE SCALE GENOMIC DNA]</scope>
    <source>
        <strain evidence="2">JCM 17728</strain>
    </source>
</reference>
<evidence type="ECO:0000313" key="2">
    <source>
        <dbReference type="Proteomes" id="UP001501011"/>
    </source>
</evidence>
<sequence length="72" mass="7992">MGFADLVQAFKDGYSVTFCVLRGDSRKMQFARYGGTISKALINQIIFKACPKQLSAKNYGTIGDFNECVVKM</sequence>
<gene>
    <name evidence="1" type="ORF">GCM10023151_08780</name>
</gene>